<dbReference type="STRING" id="1054147.F4Q0U8"/>
<reference evidence="4" key="1">
    <citation type="journal article" date="2011" name="Genome Res.">
        <title>Phylogeny-wide analysis of social amoeba genomes highlights ancient origins for complex intercellular communication.</title>
        <authorList>
            <person name="Heidel A.J."/>
            <person name="Lawal H.M."/>
            <person name="Felder M."/>
            <person name="Schilde C."/>
            <person name="Helps N.R."/>
            <person name="Tunggal B."/>
            <person name="Rivero F."/>
            <person name="John U."/>
            <person name="Schleicher M."/>
            <person name="Eichinger L."/>
            <person name="Platzer M."/>
            <person name="Noegel A.A."/>
            <person name="Schaap P."/>
            <person name="Gloeckner G."/>
        </authorList>
    </citation>
    <scope>NUCLEOTIDE SEQUENCE [LARGE SCALE GENOMIC DNA]</scope>
    <source>
        <strain evidence="4">SH3</strain>
    </source>
</reference>
<dbReference type="SUPFAM" id="SSF52777">
    <property type="entry name" value="CoA-dependent acyltransferases"/>
    <property type="match status" value="1"/>
</dbReference>
<proteinExistence type="inferred from homology"/>
<dbReference type="InterPro" id="IPR036625">
    <property type="entry name" value="E3-bd_dom_sf"/>
</dbReference>
<dbReference type="PANTHER" id="PTHR23151:SF90">
    <property type="entry name" value="DIHYDROLIPOYLLYSINE-RESIDUE ACETYLTRANSFERASE COMPONENT OF PYRUVATE DEHYDROGENASE COMPLEX, MITOCHONDRIAL-RELATED"/>
    <property type="match status" value="1"/>
</dbReference>
<dbReference type="RefSeq" id="XP_004366353.1">
    <property type="nucleotide sequence ID" value="XM_004366296.1"/>
</dbReference>
<evidence type="ECO:0000313" key="3">
    <source>
        <dbReference type="EMBL" id="EGG18449.1"/>
    </source>
</evidence>
<dbReference type="Pfam" id="PF02817">
    <property type="entry name" value="E3_binding"/>
    <property type="match status" value="1"/>
</dbReference>
<evidence type="ECO:0000313" key="4">
    <source>
        <dbReference type="Proteomes" id="UP000007797"/>
    </source>
</evidence>
<dbReference type="InterPro" id="IPR045257">
    <property type="entry name" value="E2/Pdx1"/>
</dbReference>
<evidence type="ECO:0000256" key="1">
    <source>
        <dbReference type="ARBA" id="ARBA00007317"/>
    </source>
</evidence>
<dbReference type="SUPFAM" id="SSF47005">
    <property type="entry name" value="Peripheral subunit-binding domain of 2-oxo acid dehydrogenase complex"/>
    <property type="match status" value="1"/>
</dbReference>
<dbReference type="GO" id="GO:0006086">
    <property type="term" value="P:pyruvate decarboxylation to acetyl-CoA"/>
    <property type="evidence" value="ECO:0007669"/>
    <property type="project" value="InterPro"/>
</dbReference>
<dbReference type="AlphaFoldDB" id="F4Q0U8"/>
<organism evidence="3 4">
    <name type="scientific">Cavenderia fasciculata</name>
    <name type="common">Slime mold</name>
    <name type="synonym">Dictyostelium fasciculatum</name>
    <dbReference type="NCBI Taxonomy" id="261658"/>
    <lineage>
        <taxon>Eukaryota</taxon>
        <taxon>Amoebozoa</taxon>
        <taxon>Evosea</taxon>
        <taxon>Eumycetozoa</taxon>
        <taxon>Dictyostelia</taxon>
        <taxon>Acytosteliales</taxon>
        <taxon>Cavenderiaceae</taxon>
        <taxon>Cavenderia</taxon>
    </lineage>
</organism>
<dbReference type="InterPro" id="IPR023213">
    <property type="entry name" value="CAT-like_dom_sf"/>
</dbReference>
<dbReference type="KEGG" id="dfa:DFA_03943"/>
<feature type="domain" description="Peripheral subunit-binding (PSBD)" evidence="2">
    <location>
        <begin position="47"/>
        <end position="84"/>
    </location>
</feature>
<dbReference type="Gene3D" id="4.10.320.10">
    <property type="entry name" value="E3-binding domain"/>
    <property type="match status" value="1"/>
</dbReference>
<dbReference type="PROSITE" id="PS51826">
    <property type="entry name" value="PSBD"/>
    <property type="match status" value="1"/>
</dbReference>
<keyword evidence="3" id="KW-0670">Pyruvate</keyword>
<dbReference type="EMBL" id="GL883018">
    <property type="protein sequence ID" value="EGG18449.1"/>
    <property type="molecule type" value="Genomic_DNA"/>
</dbReference>
<dbReference type="OMA" id="GHWAMRF"/>
<accession>F4Q0U8</accession>
<dbReference type="Proteomes" id="UP000007797">
    <property type="component" value="Unassembled WGS sequence"/>
</dbReference>
<dbReference type="GO" id="GO:0005739">
    <property type="term" value="C:mitochondrion"/>
    <property type="evidence" value="ECO:0007669"/>
    <property type="project" value="TreeGrafter"/>
</dbReference>
<evidence type="ECO:0000259" key="2">
    <source>
        <dbReference type="PROSITE" id="PS51826"/>
    </source>
</evidence>
<gene>
    <name evidence="3" type="primary">pdhX</name>
    <name evidence="3" type="ORF">DFA_03943</name>
</gene>
<dbReference type="PANTHER" id="PTHR23151">
    <property type="entry name" value="DIHYDROLIPOAMIDE ACETYL/SUCCINYL-TRANSFERASE-RELATED"/>
    <property type="match status" value="1"/>
</dbReference>
<dbReference type="GO" id="GO:0016746">
    <property type="term" value="F:acyltransferase activity"/>
    <property type="evidence" value="ECO:0007669"/>
    <property type="project" value="InterPro"/>
</dbReference>
<dbReference type="GO" id="GO:0045254">
    <property type="term" value="C:pyruvate dehydrogenase complex"/>
    <property type="evidence" value="ECO:0007669"/>
    <property type="project" value="InterPro"/>
</dbReference>
<keyword evidence="4" id="KW-1185">Reference proteome</keyword>
<dbReference type="GeneID" id="14870461"/>
<comment type="similarity">
    <text evidence="1">Belongs to the 2-oxoacid dehydrogenase family.</text>
</comment>
<dbReference type="Gene3D" id="3.30.559.10">
    <property type="entry name" value="Chloramphenicol acetyltransferase-like domain"/>
    <property type="match status" value="1"/>
</dbReference>
<name>F4Q0U8_CACFS</name>
<dbReference type="Pfam" id="PF00198">
    <property type="entry name" value="2-oxoacid_dh"/>
    <property type="match status" value="1"/>
</dbReference>
<dbReference type="InterPro" id="IPR004167">
    <property type="entry name" value="PSBD"/>
</dbReference>
<sequence>MYVRTIREIEREMLACCRKSLLLNASTNTRRLYSSSSSSSGGHHGGDMFPSVRRLLKEYGIGYNDVKATGPQGRVVKGDVLNHVTSKNIKPVDLKSIISTTTSSSTQTKPTTTTISTTTTTNTTVVKPPSFEDIPHNNIRRVIATKLTKSKQEVPHLYMTVQCEIDQLLELRTKLNNMQSTKLSVNDFIIKACALALRDVPEANARWDENKKEAVRNGTVDVSVAVATDRGLITPIVTKTDSKSLGQVAIELKDLAGRARIGKLKPEEFQGGTFSVSNLGMFGITHFNAIINHPQAGILAVGAGRKIVKTSSIIHDIDNYAHPSVPSGVVDVPQVANVIDVTLSGDNRVFDDEIAAKFLEKFRSYVSNPQAMLI</sequence>
<dbReference type="InterPro" id="IPR001078">
    <property type="entry name" value="2-oxoacid_DH_actylTfrase"/>
</dbReference>
<protein>
    <submittedName>
        <fullName evidence="3">Pyruvate dehydrogenase complex</fullName>
    </submittedName>
</protein>
<dbReference type="OrthoDB" id="537444at2759"/>